<evidence type="ECO:0008006" key="7">
    <source>
        <dbReference type="Google" id="ProtNLM"/>
    </source>
</evidence>
<reference evidence="3" key="1">
    <citation type="journal article" date="2014" name="Int. J. Syst. Evol. Microbiol.">
        <title>Complete genome of a new Firmicutes species belonging to the dominant human colonic microbiota ('Ruminococcus bicirculans') reveals two chromosomes and a selective capacity to utilize plant glucans.</title>
        <authorList>
            <consortium name="NISC Comparative Sequencing Program"/>
            <person name="Wegmann U."/>
            <person name="Louis P."/>
            <person name="Goesmann A."/>
            <person name="Henrissat B."/>
            <person name="Duncan S.H."/>
            <person name="Flint H.J."/>
        </authorList>
    </citation>
    <scope>NUCLEOTIDE SEQUENCE</scope>
    <source>
        <strain evidence="3">CGMCC 1.11013</strain>
    </source>
</reference>
<dbReference type="EMBL" id="BMEG01000008">
    <property type="protein sequence ID" value="GGD85786.1"/>
    <property type="molecule type" value="Genomic_DNA"/>
</dbReference>
<dbReference type="STRING" id="1071679.BG57_30325"/>
<dbReference type="Proteomes" id="UP000027439">
    <property type="component" value="Unassembled WGS sequence"/>
</dbReference>
<dbReference type="EMBL" id="JFHE01000071">
    <property type="protein sequence ID" value="KDR25556.1"/>
    <property type="molecule type" value="Genomic_DNA"/>
</dbReference>
<gene>
    <name evidence="4" type="ORF">BG57_30325</name>
    <name evidence="3" type="ORF">GCM10010985_45430</name>
</gene>
<reference evidence="3" key="4">
    <citation type="submission" date="2024-05" db="EMBL/GenBank/DDBJ databases">
        <authorList>
            <person name="Sun Q."/>
            <person name="Zhou Y."/>
        </authorList>
    </citation>
    <scope>NUCLEOTIDE SEQUENCE</scope>
    <source>
        <strain evidence="3">CGMCC 1.11013</strain>
    </source>
</reference>
<evidence type="ECO:0000313" key="4">
    <source>
        <dbReference type="EMBL" id="KDR25556.1"/>
    </source>
</evidence>
<feature type="chain" id="PRO_5001663754" description="Lipoprotein" evidence="2">
    <location>
        <begin position="23"/>
        <end position="78"/>
    </location>
</feature>
<sequence length="78" mass="7944">MMSKLSGVIFVAASLAASYALASGYGPAPHYTPSTGAPASQQGMNTQTIAADEAATQRSNDAAVTKDKQDSPLIQAQD</sequence>
<organism evidence="4 5">
    <name type="scientific">Caballeronia grimmiae</name>
    <dbReference type="NCBI Taxonomy" id="1071679"/>
    <lineage>
        <taxon>Bacteria</taxon>
        <taxon>Pseudomonadati</taxon>
        <taxon>Pseudomonadota</taxon>
        <taxon>Betaproteobacteria</taxon>
        <taxon>Burkholderiales</taxon>
        <taxon>Burkholderiaceae</taxon>
        <taxon>Caballeronia</taxon>
    </lineage>
</organism>
<name>A0A069NKI7_9BURK</name>
<evidence type="ECO:0000313" key="5">
    <source>
        <dbReference type="Proteomes" id="UP000027439"/>
    </source>
</evidence>
<reference evidence="6" key="3">
    <citation type="journal article" date="2019" name="Int. J. Syst. Evol. Microbiol.">
        <title>The Global Catalogue of Microorganisms (GCM) 10K type strain sequencing project: providing services to taxonomists for standard genome sequencing and annotation.</title>
        <authorList>
            <consortium name="The Broad Institute Genomics Platform"/>
            <consortium name="The Broad Institute Genome Sequencing Center for Infectious Disease"/>
            <person name="Wu L."/>
            <person name="Ma J."/>
        </authorList>
    </citation>
    <scope>NUCLEOTIDE SEQUENCE [LARGE SCALE GENOMIC DNA]</scope>
    <source>
        <strain evidence="6">CGMCC 1.11013</strain>
    </source>
</reference>
<evidence type="ECO:0000313" key="3">
    <source>
        <dbReference type="EMBL" id="GGD85786.1"/>
    </source>
</evidence>
<dbReference type="Proteomes" id="UP000597138">
    <property type="component" value="Unassembled WGS sequence"/>
</dbReference>
<evidence type="ECO:0000256" key="1">
    <source>
        <dbReference type="SAM" id="MobiDB-lite"/>
    </source>
</evidence>
<dbReference type="AlphaFoldDB" id="A0A069NKI7"/>
<dbReference type="eggNOG" id="ENOG5032PD5">
    <property type="taxonomic scope" value="Bacteria"/>
</dbReference>
<dbReference type="OrthoDB" id="9030700at2"/>
<accession>A0A069NKI7</accession>
<proteinExistence type="predicted"/>
<evidence type="ECO:0000313" key="6">
    <source>
        <dbReference type="Proteomes" id="UP000597138"/>
    </source>
</evidence>
<keyword evidence="6" id="KW-1185">Reference proteome</keyword>
<dbReference type="RefSeq" id="WP_052006090.1">
    <property type="nucleotide sequence ID" value="NZ_BMEG01000008.1"/>
</dbReference>
<comment type="caution">
    <text evidence="4">The sequence shown here is derived from an EMBL/GenBank/DDBJ whole genome shotgun (WGS) entry which is preliminary data.</text>
</comment>
<protein>
    <recommendedName>
        <fullName evidence="7">Lipoprotein</fullName>
    </recommendedName>
</protein>
<keyword evidence="2" id="KW-0732">Signal</keyword>
<evidence type="ECO:0000256" key="2">
    <source>
        <dbReference type="SAM" id="SignalP"/>
    </source>
</evidence>
<feature type="signal peptide" evidence="2">
    <location>
        <begin position="1"/>
        <end position="22"/>
    </location>
</feature>
<reference evidence="4 5" key="2">
    <citation type="submission" date="2014-03" db="EMBL/GenBank/DDBJ databases">
        <title>Draft Genome Sequences of Four Burkholderia Strains.</title>
        <authorList>
            <person name="Liu X.Y."/>
            <person name="Li C.X."/>
            <person name="Xu J.H."/>
        </authorList>
    </citation>
    <scope>NUCLEOTIDE SEQUENCE [LARGE SCALE GENOMIC DNA]</scope>
    <source>
        <strain evidence="4 5">R27</strain>
    </source>
</reference>
<feature type="region of interest" description="Disordered" evidence="1">
    <location>
        <begin position="53"/>
        <end position="78"/>
    </location>
</feature>